<evidence type="ECO:0000259" key="5">
    <source>
        <dbReference type="Pfam" id="PF13472"/>
    </source>
</evidence>
<dbReference type="AlphaFoldDB" id="A0AA90HAX9"/>
<feature type="transmembrane region" description="Helical" evidence="4">
    <location>
        <begin position="127"/>
        <end position="149"/>
    </location>
</feature>
<feature type="compositionally biased region" description="Low complexity" evidence="3">
    <location>
        <begin position="470"/>
        <end position="498"/>
    </location>
</feature>
<dbReference type="RefSeq" id="WP_271312156.1">
    <property type="nucleotide sequence ID" value="NZ_JABXJJ020000046.1"/>
</dbReference>
<keyword evidence="4" id="KW-0812">Transmembrane</keyword>
<dbReference type="SUPFAM" id="SSF52266">
    <property type="entry name" value="SGNH hydrolase"/>
    <property type="match status" value="1"/>
</dbReference>
<feature type="disulfide bond" evidence="2">
    <location>
        <begin position="325"/>
        <end position="331"/>
    </location>
</feature>
<dbReference type="EMBL" id="JABXJJ020000046">
    <property type="protein sequence ID" value="MDI5973474.1"/>
    <property type="molecule type" value="Genomic_DNA"/>
</dbReference>
<feature type="active site" description="Nucleophile" evidence="1">
    <location>
        <position position="227"/>
    </location>
</feature>
<feature type="active site" evidence="1">
    <location>
        <position position="445"/>
    </location>
</feature>
<organism evidence="6">
    <name type="scientific">Streptantibioticus silvisoli</name>
    <dbReference type="NCBI Taxonomy" id="2705255"/>
    <lineage>
        <taxon>Bacteria</taxon>
        <taxon>Bacillati</taxon>
        <taxon>Actinomycetota</taxon>
        <taxon>Actinomycetes</taxon>
        <taxon>Kitasatosporales</taxon>
        <taxon>Streptomycetaceae</taxon>
        <taxon>Streptantibioticus</taxon>
    </lineage>
</organism>
<feature type="transmembrane region" description="Helical" evidence="4">
    <location>
        <begin position="21"/>
        <end position="39"/>
    </location>
</feature>
<dbReference type="InterPro" id="IPR037460">
    <property type="entry name" value="SEST-like"/>
</dbReference>
<dbReference type="PANTHER" id="PTHR37981:SF1">
    <property type="entry name" value="SGNH HYDROLASE-TYPE ESTERASE DOMAIN-CONTAINING PROTEIN"/>
    <property type="match status" value="1"/>
</dbReference>
<proteinExistence type="predicted"/>
<keyword evidence="2" id="KW-1015">Disulfide bond</keyword>
<feature type="disulfide bond" evidence="2">
    <location>
        <begin position="382"/>
        <end position="429"/>
    </location>
</feature>
<keyword evidence="4" id="KW-0472">Membrane</keyword>
<dbReference type="Gene3D" id="3.40.50.1110">
    <property type="entry name" value="SGNH hydrolase"/>
    <property type="match status" value="1"/>
</dbReference>
<protein>
    <submittedName>
        <fullName evidence="6">GDSL-type esterase/lipase family protein</fullName>
    </submittedName>
</protein>
<dbReference type="Pfam" id="PF13472">
    <property type="entry name" value="Lipase_GDSL_2"/>
    <property type="match status" value="1"/>
</dbReference>
<reference evidence="6" key="1">
    <citation type="submission" date="2023-05" db="EMBL/GenBank/DDBJ databases">
        <title>Streptantibioticus silvisoli sp. nov., acidotolerant actinomycetes 1 from pine litter.</title>
        <authorList>
            <person name="Swiecimska M."/>
            <person name="Golinska P."/>
            <person name="Sangal V."/>
            <person name="Wachnowicz B."/>
            <person name="Goodfellow M."/>
        </authorList>
    </citation>
    <scope>NUCLEOTIDE SEQUENCE</scope>
    <source>
        <strain evidence="6">SL13</strain>
    </source>
</reference>
<dbReference type="PANTHER" id="PTHR37981">
    <property type="entry name" value="LIPASE 2"/>
    <property type="match status" value="1"/>
</dbReference>
<feature type="disulfide bond" evidence="2">
    <location>
        <begin position="247"/>
        <end position="271"/>
    </location>
</feature>
<comment type="caution">
    <text evidence="6">The sequence shown here is derived from an EMBL/GenBank/DDBJ whole genome shotgun (WGS) entry which is preliminary data.</text>
</comment>
<sequence>MSGSQHSGTRRVWIRRGRTTALVVLLLVAVGAVSIWLAVRITPTQSVAAAGQDIQVGAVQPTLSLSGHGELDLFGEAIPTRPRFPGPIRPRLRLAHISIDSQVNEIARSSGHDTLEVALSRQLAAGWTRYCAWEILIAAGCAAVILVAVTGLGRTRPRGMLALVAAGVVTVVAVNAVGVYLLASGTPDALKHVHTLDDLVGRTPTQPVRAARGPALPDVNVVVLGDSTAAGLGNPLVAHPTALDRVCGRSSDAYAADLASVNHWNVLNLACQGATVRDGVLGVQIRGDQVVPPQLAVALRATKVSTVVVSIGANDMNWAVLTGLCAASPVCDDKASTAYFTKQLDAFNENYLDLLHQLATLPHHPAVLINDYYDPFGPDTRCLAKEGITATKAAVLGSRLDDLNSVLDEGARTFHFRTAEPSFDGHRLCSDQPYVQNTAGQAPLHPTAAGELAIALADEQALTAPGPQDRPAASPSPSTSTRSTAPAPSASSARSAVR</sequence>
<dbReference type="GO" id="GO:0006629">
    <property type="term" value="P:lipid metabolic process"/>
    <property type="evidence" value="ECO:0007669"/>
    <property type="project" value="TreeGrafter"/>
</dbReference>
<feature type="domain" description="SGNH hydrolase-type esterase" evidence="5">
    <location>
        <begin position="223"/>
        <end position="450"/>
    </location>
</feature>
<keyword evidence="4" id="KW-1133">Transmembrane helix</keyword>
<gene>
    <name evidence="6" type="ORF">POF50_029725</name>
</gene>
<feature type="region of interest" description="Disordered" evidence="3">
    <location>
        <begin position="457"/>
        <end position="498"/>
    </location>
</feature>
<evidence type="ECO:0000256" key="1">
    <source>
        <dbReference type="PIRSR" id="PIRSR637460-1"/>
    </source>
</evidence>
<evidence type="ECO:0000313" key="6">
    <source>
        <dbReference type="EMBL" id="MDI5973474.1"/>
    </source>
</evidence>
<name>A0AA90HAX9_9ACTN</name>
<evidence type="ECO:0000256" key="3">
    <source>
        <dbReference type="SAM" id="MobiDB-lite"/>
    </source>
</evidence>
<dbReference type="InterPro" id="IPR013830">
    <property type="entry name" value="SGNH_hydro"/>
</dbReference>
<accession>A0AA90HAX9</accession>
<dbReference type="InterPro" id="IPR036514">
    <property type="entry name" value="SGNH_hydro_sf"/>
</dbReference>
<evidence type="ECO:0000256" key="4">
    <source>
        <dbReference type="SAM" id="Phobius"/>
    </source>
</evidence>
<feature type="transmembrane region" description="Helical" evidence="4">
    <location>
        <begin position="161"/>
        <end position="183"/>
    </location>
</feature>
<dbReference type="GO" id="GO:0016788">
    <property type="term" value="F:hydrolase activity, acting on ester bonds"/>
    <property type="evidence" value="ECO:0007669"/>
    <property type="project" value="InterPro"/>
</dbReference>
<evidence type="ECO:0000256" key="2">
    <source>
        <dbReference type="PIRSR" id="PIRSR637460-2"/>
    </source>
</evidence>